<organism evidence="2 3">
    <name type="scientific">Natrinema hispanicum</name>
    <dbReference type="NCBI Taxonomy" id="392421"/>
    <lineage>
        <taxon>Archaea</taxon>
        <taxon>Methanobacteriati</taxon>
        <taxon>Methanobacteriota</taxon>
        <taxon>Stenosarchaea group</taxon>
        <taxon>Halobacteria</taxon>
        <taxon>Halobacteriales</taxon>
        <taxon>Natrialbaceae</taxon>
        <taxon>Natrinema</taxon>
    </lineage>
</organism>
<gene>
    <name evidence="2" type="ORF">SAMN05192552_10563</name>
</gene>
<dbReference type="Pfam" id="PF25925">
    <property type="entry name" value="DUF7970"/>
    <property type="match status" value="1"/>
</dbReference>
<dbReference type="RefSeq" id="WP_149782634.1">
    <property type="nucleotide sequence ID" value="NZ_FMZP01000056.1"/>
</dbReference>
<feature type="compositionally biased region" description="Acidic residues" evidence="1">
    <location>
        <begin position="13"/>
        <end position="39"/>
    </location>
</feature>
<sequence>MKKGAGSDPFGDNVDDTDDQNVEEDVDNVVDDALEEEPEDKYPSDDASIEEVVETVNDGVAPDLPQSGRDDGGIPWVYTRDNVKQDRDMVQFYLRSSVQDVEGKLVDAVEDELGASVSKTDVREAAYVAAMRQPEIVAEELERWGFENE</sequence>
<dbReference type="EMBL" id="FMZP01000056">
    <property type="protein sequence ID" value="SDD84050.1"/>
    <property type="molecule type" value="Genomic_DNA"/>
</dbReference>
<feature type="region of interest" description="Disordered" evidence="1">
    <location>
        <begin position="1"/>
        <end position="47"/>
    </location>
</feature>
<reference evidence="2 3" key="1">
    <citation type="submission" date="2016-10" db="EMBL/GenBank/DDBJ databases">
        <authorList>
            <person name="Varghese N."/>
            <person name="Submissions S."/>
        </authorList>
    </citation>
    <scope>NUCLEOTIDE SEQUENCE [LARGE SCALE GENOMIC DNA]</scope>
    <source>
        <strain evidence="2 3">CDM_1</strain>
    </source>
</reference>
<evidence type="ECO:0000256" key="1">
    <source>
        <dbReference type="SAM" id="MobiDB-lite"/>
    </source>
</evidence>
<dbReference type="AlphaFoldDB" id="A0A1G6Y156"/>
<proteinExistence type="predicted"/>
<evidence type="ECO:0000313" key="2">
    <source>
        <dbReference type="EMBL" id="SDD84050.1"/>
    </source>
</evidence>
<dbReference type="Proteomes" id="UP000324021">
    <property type="component" value="Unassembled WGS sequence"/>
</dbReference>
<dbReference type="InterPro" id="IPR058276">
    <property type="entry name" value="DUF7970"/>
</dbReference>
<protein>
    <submittedName>
        <fullName evidence="2">Uncharacterized protein</fullName>
    </submittedName>
</protein>
<evidence type="ECO:0000313" key="3">
    <source>
        <dbReference type="Proteomes" id="UP000324021"/>
    </source>
</evidence>
<name>A0A1G6Y156_9EURY</name>
<accession>A0A1G6Y156</accession>